<evidence type="ECO:0008006" key="3">
    <source>
        <dbReference type="Google" id="ProtNLM"/>
    </source>
</evidence>
<proteinExistence type="predicted"/>
<evidence type="ECO:0000313" key="2">
    <source>
        <dbReference type="Proteomes" id="UP000316852"/>
    </source>
</evidence>
<protein>
    <recommendedName>
        <fullName evidence="3">ATP-grasp domain-containing protein</fullName>
    </recommendedName>
</protein>
<accession>A0A538T6U3</accession>
<dbReference type="SUPFAM" id="SSF56059">
    <property type="entry name" value="Glutathione synthetase ATP-binding domain-like"/>
    <property type="match status" value="1"/>
</dbReference>
<evidence type="ECO:0000313" key="1">
    <source>
        <dbReference type="EMBL" id="TMQ59363.1"/>
    </source>
</evidence>
<name>A0A538T6U3_UNCEI</name>
<dbReference type="Proteomes" id="UP000316852">
    <property type="component" value="Unassembled WGS sequence"/>
</dbReference>
<organism evidence="1 2">
    <name type="scientific">Eiseniibacteriota bacterium</name>
    <dbReference type="NCBI Taxonomy" id="2212470"/>
    <lineage>
        <taxon>Bacteria</taxon>
        <taxon>Candidatus Eiseniibacteriota</taxon>
    </lineage>
</organism>
<gene>
    <name evidence="1" type="ORF">E6K76_04655</name>
</gene>
<reference evidence="1 2" key="1">
    <citation type="journal article" date="2019" name="Nat. Microbiol.">
        <title>Mediterranean grassland soil C-N compound turnover is dependent on rainfall and depth, and is mediated by genomically divergent microorganisms.</title>
        <authorList>
            <person name="Diamond S."/>
            <person name="Andeer P.F."/>
            <person name="Li Z."/>
            <person name="Crits-Christoph A."/>
            <person name="Burstein D."/>
            <person name="Anantharaman K."/>
            <person name="Lane K.R."/>
            <person name="Thomas B.C."/>
            <person name="Pan C."/>
            <person name="Northen T.R."/>
            <person name="Banfield J.F."/>
        </authorList>
    </citation>
    <scope>NUCLEOTIDE SEQUENCE [LARGE SCALE GENOMIC DNA]</scope>
    <source>
        <strain evidence="1">WS_6</strain>
    </source>
</reference>
<sequence>MKTRLGQGILVALYRRPSYSPLQHRINDTAVLDETVSHLAAKGWDVVTTNEAEVEQGRIPGGRLYLNMCQGPLASEYLLPLENDGALIVNKASSVLHCHRHRMARLLQESRVAFPETLIIQSSDPAHERDRRLDFCGRHPRVWVKRGDVHAERPEDVVSVASGSVSGIMASFAARGVPWVAIQEHVPGPVIKFYGIRDGSYFRWYPAERRAGPFEGLVGSGTLRGLAFEAAAVLGLDVFGGDAVLPSPDRPVLIDMNDWPSFAALRSEAAPAIATYVDHRANPGESE</sequence>
<comment type="caution">
    <text evidence="1">The sequence shown here is derived from an EMBL/GenBank/DDBJ whole genome shotgun (WGS) entry which is preliminary data.</text>
</comment>
<dbReference type="EMBL" id="VBOW01000022">
    <property type="protein sequence ID" value="TMQ59363.1"/>
    <property type="molecule type" value="Genomic_DNA"/>
</dbReference>
<dbReference type="AlphaFoldDB" id="A0A538T6U3"/>